<dbReference type="AlphaFoldDB" id="A0A4U6USC0"/>
<name>A0A4U6USC0_SETVI</name>
<reference evidence="2" key="1">
    <citation type="submission" date="2019-03" db="EMBL/GenBank/DDBJ databases">
        <title>WGS assembly of Setaria viridis.</title>
        <authorList>
            <person name="Huang P."/>
            <person name="Jenkins J."/>
            <person name="Grimwood J."/>
            <person name="Barry K."/>
            <person name="Healey A."/>
            <person name="Mamidi S."/>
            <person name="Sreedasyam A."/>
            <person name="Shu S."/>
            <person name="Feldman M."/>
            <person name="Wu J."/>
            <person name="Yu Y."/>
            <person name="Chen C."/>
            <person name="Johnson J."/>
            <person name="Rokhsar D."/>
            <person name="Baxter I."/>
            <person name="Schmutz J."/>
            <person name="Brutnell T."/>
            <person name="Kellogg E."/>
        </authorList>
    </citation>
    <scope>NUCLEOTIDE SEQUENCE [LARGE SCALE GENOMIC DNA]</scope>
</reference>
<evidence type="ECO:0000256" key="1">
    <source>
        <dbReference type="SAM" id="MobiDB-lite"/>
    </source>
</evidence>
<organism evidence="2 3">
    <name type="scientific">Setaria viridis</name>
    <name type="common">Green bristlegrass</name>
    <name type="synonym">Setaria italica subsp. viridis</name>
    <dbReference type="NCBI Taxonomy" id="4556"/>
    <lineage>
        <taxon>Eukaryota</taxon>
        <taxon>Viridiplantae</taxon>
        <taxon>Streptophyta</taxon>
        <taxon>Embryophyta</taxon>
        <taxon>Tracheophyta</taxon>
        <taxon>Spermatophyta</taxon>
        <taxon>Magnoliopsida</taxon>
        <taxon>Liliopsida</taxon>
        <taxon>Poales</taxon>
        <taxon>Poaceae</taxon>
        <taxon>PACMAD clade</taxon>
        <taxon>Panicoideae</taxon>
        <taxon>Panicodae</taxon>
        <taxon>Paniceae</taxon>
        <taxon>Cenchrinae</taxon>
        <taxon>Setaria</taxon>
    </lineage>
</organism>
<feature type="region of interest" description="Disordered" evidence="1">
    <location>
        <begin position="1"/>
        <end position="52"/>
    </location>
</feature>
<keyword evidence="3" id="KW-1185">Reference proteome</keyword>
<gene>
    <name evidence="2" type="ORF">SEVIR_4G010801v2</name>
</gene>
<sequence length="169" mass="18071">MPSSFTFRAPSPLASFHSFPRPDACSSSALGGREPDTLKTTSYPTQPNPRVPSKAAIQATTNRGRCNAATCCSFAQTAPPPSISRLTAVAPALTHHLFQVYSTEEEKSTWQLCTVRLVQSPEHYVNGNRMDMQDAEKIPALGIVCTACGDPASPASCGRWTGTNSTGPW</sequence>
<evidence type="ECO:0000313" key="3">
    <source>
        <dbReference type="Proteomes" id="UP000298652"/>
    </source>
</evidence>
<proteinExistence type="predicted"/>
<evidence type="ECO:0000313" key="2">
    <source>
        <dbReference type="EMBL" id="TKW19288.1"/>
    </source>
</evidence>
<dbReference type="Proteomes" id="UP000298652">
    <property type="component" value="Chromosome 4"/>
</dbReference>
<accession>A0A4U6USC0</accession>
<dbReference type="Gramene" id="TKW19288">
    <property type="protein sequence ID" value="TKW19288"/>
    <property type="gene ID" value="SEVIR_4G010801v2"/>
</dbReference>
<dbReference type="EMBL" id="CM016555">
    <property type="protein sequence ID" value="TKW19288.1"/>
    <property type="molecule type" value="Genomic_DNA"/>
</dbReference>
<protein>
    <submittedName>
        <fullName evidence="2">Uncharacterized protein</fullName>
    </submittedName>
</protein>